<dbReference type="RefSeq" id="WP_041499544.1">
    <property type="nucleotide sequence ID" value="NZ_BJDV01000001.1"/>
</dbReference>
<dbReference type="SUPFAM" id="SSF51735">
    <property type="entry name" value="NAD(P)-binding Rossmann-fold domains"/>
    <property type="match status" value="1"/>
</dbReference>
<keyword evidence="1" id="KW-0560">Oxidoreductase</keyword>
<gene>
    <name evidence="4" type="ORF">JP39_07280</name>
</gene>
<dbReference type="KEGG" id="lhi:JP39_07280"/>
<dbReference type="OrthoDB" id="9778052at2"/>
<dbReference type="Gene3D" id="3.40.50.720">
    <property type="entry name" value="NAD(P)-binding Rossmann-like Domain"/>
    <property type="match status" value="1"/>
</dbReference>
<dbReference type="FunFam" id="3.40.50.720:FF:000336">
    <property type="entry name" value="Aldehyde reductase"/>
    <property type="match status" value="1"/>
</dbReference>
<evidence type="ECO:0000313" key="4">
    <source>
        <dbReference type="EMBL" id="ALB29184.1"/>
    </source>
</evidence>
<dbReference type="Proteomes" id="UP000061546">
    <property type="component" value="Chromosome"/>
</dbReference>
<reference evidence="4 5" key="1">
    <citation type="submission" date="2015-08" db="EMBL/GenBank/DDBJ databases">
        <title>Genomic sequence of Lactobacillus heilongjiangensis DSM 28069, isolated from Chinese traditional pickle.</title>
        <authorList>
            <person name="Jiang X."/>
            <person name="Zheng B."/>
            <person name="Cheng H."/>
        </authorList>
    </citation>
    <scope>NUCLEOTIDE SEQUENCE [LARGE SCALE GENOMIC DNA]</scope>
    <source>
        <strain evidence="4 5">DSM 28069</strain>
    </source>
</reference>
<dbReference type="Pfam" id="PF01370">
    <property type="entry name" value="Epimerase"/>
    <property type="match status" value="1"/>
</dbReference>
<feature type="domain" description="NAD-dependent epimerase/dehydratase" evidence="3">
    <location>
        <begin position="4"/>
        <end position="241"/>
    </location>
</feature>
<dbReference type="EMBL" id="CP012559">
    <property type="protein sequence ID" value="ALB29184.1"/>
    <property type="molecule type" value="Genomic_DNA"/>
</dbReference>
<dbReference type="CDD" id="cd05227">
    <property type="entry name" value="AR_SDR_e"/>
    <property type="match status" value="1"/>
</dbReference>
<dbReference type="AlphaFoldDB" id="A0A0K2LD05"/>
<proteinExistence type="inferred from homology"/>
<sequence length="339" mass="37293">MKKVLVTGGTGFVGLQVILQLLNKGYDVRTTIRKESGQKRILKVLQANDAKNLSKLSFIKADLSSDDNWIEAMQDCDGVFSVASPVFFDKPKNELDAIRPALDGTMRILKAANESGVKRVVMTSNFGAVGFSKKSGVTTEDDWTDENQPGLSIYEKSKLLAEKAAWNYANKSDVNLELVTVNPVAIFGSALNAHVSGSFDLLKNLLSGKVSWIPNLPLNVVDVRDVADIQIRAMETPEAAGQRFIASADGQISMREIVSLIQQRRPQVASKVSSKKLPDWIMNIAALFNETAKEGKLMKSMNRNVSNQKAKRILGWEPLSNNETTVLSAVDSLIKYNEF</sequence>
<evidence type="ECO:0000256" key="1">
    <source>
        <dbReference type="ARBA" id="ARBA00023002"/>
    </source>
</evidence>
<keyword evidence="5" id="KW-1185">Reference proteome</keyword>
<accession>A0A0K2LD05</accession>
<dbReference type="PANTHER" id="PTHR10366">
    <property type="entry name" value="NAD DEPENDENT EPIMERASE/DEHYDRATASE"/>
    <property type="match status" value="1"/>
</dbReference>
<organism evidence="4 5">
    <name type="scientific">Companilactobacillus heilongjiangensis</name>
    <dbReference type="NCBI Taxonomy" id="1074467"/>
    <lineage>
        <taxon>Bacteria</taxon>
        <taxon>Bacillati</taxon>
        <taxon>Bacillota</taxon>
        <taxon>Bacilli</taxon>
        <taxon>Lactobacillales</taxon>
        <taxon>Lactobacillaceae</taxon>
        <taxon>Companilactobacillus</taxon>
    </lineage>
</organism>
<dbReference type="GO" id="GO:0016616">
    <property type="term" value="F:oxidoreductase activity, acting on the CH-OH group of donors, NAD or NADP as acceptor"/>
    <property type="evidence" value="ECO:0007669"/>
    <property type="project" value="TreeGrafter"/>
</dbReference>
<dbReference type="PANTHER" id="PTHR10366:SF564">
    <property type="entry name" value="STEROL-4-ALPHA-CARBOXYLATE 3-DEHYDROGENASE, DECARBOXYLATING"/>
    <property type="match status" value="1"/>
</dbReference>
<dbReference type="InterPro" id="IPR050425">
    <property type="entry name" value="NAD(P)_dehydrat-like"/>
</dbReference>
<protein>
    <submittedName>
        <fullName evidence="4">3-beta hydroxysteroid dehydrogenase</fullName>
    </submittedName>
</protein>
<name>A0A0K2LD05_9LACO</name>
<evidence type="ECO:0000256" key="2">
    <source>
        <dbReference type="ARBA" id="ARBA00023445"/>
    </source>
</evidence>
<evidence type="ECO:0000259" key="3">
    <source>
        <dbReference type="Pfam" id="PF01370"/>
    </source>
</evidence>
<comment type="similarity">
    <text evidence="2">Belongs to the NAD(P)-dependent epimerase/dehydratase family. Dihydroflavonol-4-reductase subfamily.</text>
</comment>
<dbReference type="InterPro" id="IPR036291">
    <property type="entry name" value="NAD(P)-bd_dom_sf"/>
</dbReference>
<dbReference type="STRING" id="1074467.JP39_07280"/>
<evidence type="ECO:0000313" key="5">
    <source>
        <dbReference type="Proteomes" id="UP000061546"/>
    </source>
</evidence>
<dbReference type="InterPro" id="IPR001509">
    <property type="entry name" value="Epimerase_deHydtase"/>
</dbReference>